<feature type="chain" id="PRO_5002744959" description="JmjC domain-containing protein" evidence="1">
    <location>
        <begin position="23"/>
        <end position="506"/>
    </location>
</feature>
<dbReference type="InterPro" id="IPR014710">
    <property type="entry name" value="RmlC-like_jellyroll"/>
</dbReference>
<dbReference type="eggNOG" id="KOG2508">
    <property type="taxonomic scope" value="Eukaryota"/>
</dbReference>
<dbReference type="Gene3D" id="2.60.120.10">
    <property type="entry name" value="Jelly Rolls"/>
    <property type="match status" value="1"/>
</dbReference>
<feature type="domain" description="JmjC" evidence="2">
    <location>
        <begin position="290"/>
        <end position="474"/>
    </location>
</feature>
<dbReference type="OMA" id="YENIMVM"/>
<dbReference type="PANTHER" id="PTHR12461">
    <property type="entry name" value="HYPOXIA-INDUCIBLE FACTOR 1 ALPHA INHIBITOR-RELATED"/>
    <property type="match status" value="1"/>
</dbReference>
<dbReference type="SMART" id="SM00558">
    <property type="entry name" value="JmjC"/>
    <property type="match status" value="1"/>
</dbReference>
<dbReference type="Proteomes" id="UP000001357">
    <property type="component" value="Unassembled WGS sequence"/>
</dbReference>
<proteinExistence type="predicted"/>
<dbReference type="FunFam" id="2.60.120.10:FF:000299">
    <property type="entry name" value="Predicted protein"/>
    <property type="match status" value="1"/>
</dbReference>
<dbReference type="RefSeq" id="XP_001750675.1">
    <property type="nucleotide sequence ID" value="XM_001750623.1"/>
</dbReference>
<dbReference type="PANTHER" id="PTHR12461:SF83">
    <property type="entry name" value="JMJC DOMAIN-CONTAINING PROTEIN"/>
    <property type="match status" value="1"/>
</dbReference>
<evidence type="ECO:0000256" key="1">
    <source>
        <dbReference type="SAM" id="SignalP"/>
    </source>
</evidence>
<gene>
    <name evidence="3" type="ORF">MONBRDRAFT_12766</name>
</gene>
<name>A9VD92_MONBE</name>
<organism evidence="3 4">
    <name type="scientific">Monosiga brevicollis</name>
    <name type="common">Choanoflagellate</name>
    <dbReference type="NCBI Taxonomy" id="81824"/>
    <lineage>
        <taxon>Eukaryota</taxon>
        <taxon>Choanoflagellata</taxon>
        <taxon>Craspedida</taxon>
        <taxon>Salpingoecidae</taxon>
        <taxon>Monosiga</taxon>
    </lineage>
</organism>
<feature type="signal peptide" evidence="1">
    <location>
        <begin position="1"/>
        <end position="22"/>
    </location>
</feature>
<accession>A9VD92</accession>
<evidence type="ECO:0000313" key="4">
    <source>
        <dbReference type="Proteomes" id="UP000001357"/>
    </source>
</evidence>
<protein>
    <recommendedName>
        <fullName evidence="2">JmjC domain-containing protein</fullName>
    </recommendedName>
</protein>
<dbReference type="GeneID" id="5895970"/>
<dbReference type="EMBL" id="CH991586">
    <property type="protein sequence ID" value="EDQ84488.1"/>
    <property type="molecule type" value="Genomic_DNA"/>
</dbReference>
<evidence type="ECO:0000259" key="2">
    <source>
        <dbReference type="PROSITE" id="PS51184"/>
    </source>
</evidence>
<keyword evidence="4" id="KW-1185">Reference proteome</keyword>
<keyword evidence="1" id="KW-0732">Signal</keyword>
<dbReference type="Pfam" id="PF13621">
    <property type="entry name" value="Cupin_8"/>
    <property type="match status" value="1"/>
</dbReference>
<dbReference type="GO" id="GO:0016706">
    <property type="term" value="F:2-oxoglutarate-dependent dioxygenase activity"/>
    <property type="evidence" value="ECO:0000318"/>
    <property type="project" value="GO_Central"/>
</dbReference>
<dbReference type="InParanoid" id="A9VD92"/>
<reference evidence="3 4" key="1">
    <citation type="journal article" date="2008" name="Nature">
        <title>The genome of the choanoflagellate Monosiga brevicollis and the origin of metazoans.</title>
        <authorList>
            <consortium name="JGI Sequencing"/>
            <person name="King N."/>
            <person name="Westbrook M.J."/>
            <person name="Young S.L."/>
            <person name="Kuo A."/>
            <person name="Abedin M."/>
            <person name="Chapman J."/>
            <person name="Fairclough S."/>
            <person name="Hellsten U."/>
            <person name="Isogai Y."/>
            <person name="Letunic I."/>
            <person name="Marr M."/>
            <person name="Pincus D."/>
            <person name="Putnam N."/>
            <person name="Rokas A."/>
            <person name="Wright K.J."/>
            <person name="Zuzow R."/>
            <person name="Dirks W."/>
            <person name="Good M."/>
            <person name="Goodstein D."/>
            <person name="Lemons D."/>
            <person name="Li W."/>
            <person name="Lyons J.B."/>
            <person name="Morris A."/>
            <person name="Nichols S."/>
            <person name="Richter D.J."/>
            <person name="Salamov A."/>
            <person name="Bork P."/>
            <person name="Lim W.A."/>
            <person name="Manning G."/>
            <person name="Miller W.T."/>
            <person name="McGinnis W."/>
            <person name="Shapiro H."/>
            <person name="Tjian R."/>
            <person name="Grigoriev I.V."/>
            <person name="Rokhsar D."/>
        </authorList>
    </citation>
    <scope>NUCLEOTIDE SEQUENCE [LARGE SCALE GENOMIC DNA]</scope>
    <source>
        <strain evidence="4">MX1 / ATCC 50154</strain>
    </source>
</reference>
<evidence type="ECO:0000313" key="3">
    <source>
        <dbReference type="EMBL" id="EDQ84488.1"/>
    </source>
</evidence>
<dbReference type="InterPro" id="IPR041667">
    <property type="entry name" value="Cupin_8"/>
</dbReference>
<dbReference type="InterPro" id="IPR003347">
    <property type="entry name" value="JmjC_dom"/>
</dbReference>
<dbReference type="KEGG" id="mbr:MONBRDRAFT_12766"/>
<dbReference type="PROSITE" id="PS51184">
    <property type="entry name" value="JMJC"/>
    <property type="match status" value="1"/>
</dbReference>
<dbReference type="AlphaFoldDB" id="A9VD92"/>
<dbReference type="SUPFAM" id="SSF51197">
    <property type="entry name" value="Clavaminate synthase-like"/>
    <property type="match status" value="1"/>
</dbReference>
<sequence length="506" mass="56219">MRAGVGVCGLWVVALGVLGVWGSGVGAWGSDDELLPWDAAAEREHAGCALVFGPAASALGASLRPWLTEQVPQQGLVVAYDLMQDSDALVYPPRPRAQSCLGAPPSRPPPVAFPHALNAAALPQFLELVNAACGTFLAPDGGLTALGRAVKDQQARLFYPARHAEACPELDAASLDSARFWRDYILPARPVILRGLLADSVAMTKWSNEYLRQTFGTQAVHVKFAPLGQFEGIEDAGLWNARPERIPAAVRAQLAHPELVVVRPAHRDMALRHFLDFVETARVVNRTATAYLEYTEMAAHFPALLPDLPPLPITAELPLRHQNLWLSDGHTRGKMHFDPFENILAMVSGQKRLFLYAPTNNSLLGEGHIPEAELTYYPHLDEFRRHRLQEATAMVMAAVDIEAPDFADRHPLLVQVPYLDCTIQPGDALFMPAFWWHEVQSQPDADEHRNLAVNYWYEPVWTREFPCPTCDRVYNRHIYGDALLRHQAQDQPHTPPAPSYSHHQPH</sequence>